<dbReference type="InterPro" id="IPR033394">
    <property type="entry name" value="Svf1-like_C"/>
</dbReference>
<accession>A0A2S4PLT1</accession>
<dbReference type="Proteomes" id="UP000237438">
    <property type="component" value="Unassembled WGS sequence"/>
</dbReference>
<name>A0A2S4PLT1_9PEZI</name>
<dbReference type="Pfam" id="PF08622">
    <property type="entry name" value="Svf1"/>
    <property type="match status" value="1"/>
</dbReference>
<proteinExistence type="inferred from homology"/>
<keyword evidence="7" id="KW-1185">Reference proteome</keyword>
<dbReference type="OrthoDB" id="2590239at2759"/>
<dbReference type="PANTHER" id="PTHR47107">
    <property type="entry name" value="SVF1-LIKE PROTEIN YDR222W-RELATED"/>
    <property type="match status" value="1"/>
</dbReference>
<dbReference type="GO" id="GO:0005737">
    <property type="term" value="C:cytoplasm"/>
    <property type="evidence" value="ECO:0007669"/>
    <property type="project" value="UniProtKB-SubCell"/>
</dbReference>
<dbReference type="PANTHER" id="PTHR47107:SF1">
    <property type="entry name" value="CERAMIDE-BINDING PROTEIN SVF1-RELATED"/>
    <property type="match status" value="1"/>
</dbReference>
<reference evidence="6 7" key="1">
    <citation type="submission" date="2017-10" db="EMBL/GenBank/DDBJ databases">
        <title>Development of genomic resources for the powdery mildew, Erysiphe pulchra.</title>
        <authorList>
            <person name="Wadl P.A."/>
            <person name="Mack B.M."/>
            <person name="Moore G."/>
            <person name="Beltz S.B."/>
        </authorList>
    </citation>
    <scope>NUCLEOTIDE SEQUENCE [LARGE SCALE GENOMIC DNA]</scope>
    <source>
        <strain evidence="6">Cflorida</strain>
    </source>
</reference>
<evidence type="ECO:0000313" key="6">
    <source>
        <dbReference type="EMBL" id="POS82974.1"/>
    </source>
</evidence>
<evidence type="ECO:0000259" key="5">
    <source>
        <dbReference type="Pfam" id="PF17187"/>
    </source>
</evidence>
<gene>
    <name evidence="6" type="ORF">EPUL_005542</name>
</gene>
<sequence>MLSWAKQQLANVAGTPEPIYGTAALHTVSAQTESTPYTILEKDDLKWQDSDSTAVETQTFYLLADSGHVGMVQVIHSNIAGLRKTSQFNTKIFYPKSQSKPHLWSTDQLSNVDFSDDKLNFYATDCAVEMSENGKEFTIKSMTNSNSLVNLRISQVAPGFQVGRDGKTLYGTNFKKPWGCIRHAFWPRNNAEGTIITNDGSIDFKGRCLFVYALQGMKPHHAAARWNFINFQGPSISAILMEYTTPKAYGTTLVNVGGLIQNDEILMANSTNSVEYCKVKRDEENGWLIPESIKAEWRGKSKDGKDIHATIEGSLDEKIDRIDVMAEVPGFVKQIVAGAVGTKPYIYQFGVDSVSISIKIGDTNLTEKGYLFTEATFISE</sequence>
<evidence type="ECO:0000256" key="2">
    <source>
        <dbReference type="ARBA" id="ARBA00009069"/>
    </source>
</evidence>
<feature type="domain" description="Svf1-like C-terminal" evidence="5">
    <location>
        <begin position="217"/>
        <end position="379"/>
    </location>
</feature>
<comment type="similarity">
    <text evidence="2">Belongs to the SVF1 family.</text>
</comment>
<dbReference type="GO" id="GO:0006979">
    <property type="term" value="P:response to oxidative stress"/>
    <property type="evidence" value="ECO:0007669"/>
    <property type="project" value="InterPro"/>
</dbReference>
<comment type="subcellular location">
    <subcellularLocation>
        <location evidence="1">Cytoplasm</location>
    </subcellularLocation>
</comment>
<dbReference type="SUPFAM" id="SSF159245">
    <property type="entry name" value="AttH-like"/>
    <property type="match status" value="1"/>
</dbReference>
<comment type="caution">
    <text evidence="6">The sequence shown here is derived from an EMBL/GenBank/DDBJ whole genome shotgun (WGS) entry which is preliminary data.</text>
</comment>
<evidence type="ECO:0000256" key="1">
    <source>
        <dbReference type="ARBA" id="ARBA00004496"/>
    </source>
</evidence>
<keyword evidence="3" id="KW-0963">Cytoplasm</keyword>
<evidence type="ECO:0000256" key="3">
    <source>
        <dbReference type="ARBA" id="ARBA00022490"/>
    </source>
</evidence>
<protein>
    <recommendedName>
        <fullName evidence="8">Survival factor 1</fullName>
    </recommendedName>
</protein>
<evidence type="ECO:0000259" key="4">
    <source>
        <dbReference type="Pfam" id="PF08622"/>
    </source>
</evidence>
<evidence type="ECO:0008006" key="8">
    <source>
        <dbReference type="Google" id="ProtNLM"/>
    </source>
</evidence>
<dbReference type="Pfam" id="PF17187">
    <property type="entry name" value="Svf1_C"/>
    <property type="match status" value="1"/>
</dbReference>
<dbReference type="AlphaFoldDB" id="A0A2S4PLT1"/>
<organism evidence="6 7">
    <name type="scientific">Erysiphe pulchra</name>
    <dbReference type="NCBI Taxonomy" id="225359"/>
    <lineage>
        <taxon>Eukaryota</taxon>
        <taxon>Fungi</taxon>
        <taxon>Dikarya</taxon>
        <taxon>Ascomycota</taxon>
        <taxon>Pezizomycotina</taxon>
        <taxon>Leotiomycetes</taxon>
        <taxon>Erysiphales</taxon>
        <taxon>Erysiphaceae</taxon>
        <taxon>Erysiphe</taxon>
    </lineage>
</organism>
<dbReference type="InterPro" id="IPR051385">
    <property type="entry name" value="Ceramide-binding_SVF1"/>
</dbReference>
<feature type="domain" description="Svf1-like N-terminal" evidence="4">
    <location>
        <begin position="55"/>
        <end position="215"/>
    </location>
</feature>
<evidence type="ECO:0000313" key="7">
    <source>
        <dbReference type="Proteomes" id="UP000237438"/>
    </source>
</evidence>
<dbReference type="InterPro" id="IPR013931">
    <property type="entry name" value="Svf1-like_N"/>
</dbReference>
<dbReference type="EMBL" id="PEDP01002030">
    <property type="protein sequence ID" value="POS82974.1"/>
    <property type="molecule type" value="Genomic_DNA"/>
</dbReference>